<reference evidence="3" key="1">
    <citation type="journal article" date="2019" name="Int. J. Syst. Evol. Microbiol.">
        <title>The Global Catalogue of Microorganisms (GCM) 10K type strain sequencing project: providing services to taxonomists for standard genome sequencing and annotation.</title>
        <authorList>
            <consortium name="The Broad Institute Genomics Platform"/>
            <consortium name="The Broad Institute Genome Sequencing Center for Infectious Disease"/>
            <person name="Wu L."/>
            <person name="Ma J."/>
        </authorList>
    </citation>
    <scope>NUCLEOTIDE SEQUENCE [LARGE SCALE GENOMIC DNA]</scope>
    <source>
        <strain evidence="3">CGMCC 4.7357</strain>
    </source>
</reference>
<evidence type="ECO:0000313" key="3">
    <source>
        <dbReference type="Proteomes" id="UP001595997"/>
    </source>
</evidence>
<dbReference type="EMBL" id="JBHSFH010000003">
    <property type="protein sequence ID" value="MFC4493270.1"/>
    <property type="molecule type" value="Genomic_DNA"/>
</dbReference>
<organism evidence="2 3">
    <name type="scientific">Streptomyces ovatisporus</name>
    <dbReference type="NCBI Taxonomy" id="1128682"/>
    <lineage>
        <taxon>Bacteria</taxon>
        <taxon>Bacillati</taxon>
        <taxon>Actinomycetota</taxon>
        <taxon>Actinomycetes</taxon>
        <taxon>Kitasatosporales</taxon>
        <taxon>Streptomycetaceae</taxon>
        <taxon>Streptomyces</taxon>
    </lineage>
</organism>
<protein>
    <recommendedName>
        <fullName evidence="4">Transposase</fullName>
    </recommendedName>
</protein>
<gene>
    <name evidence="2" type="ORF">ACFPA8_03865</name>
</gene>
<feature type="compositionally biased region" description="Basic residues" evidence="1">
    <location>
        <begin position="15"/>
        <end position="25"/>
    </location>
</feature>
<evidence type="ECO:0000256" key="1">
    <source>
        <dbReference type="SAM" id="MobiDB-lite"/>
    </source>
</evidence>
<evidence type="ECO:0008006" key="4">
    <source>
        <dbReference type="Google" id="ProtNLM"/>
    </source>
</evidence>
<comment type="caution">
    <text evidence="2">The sequence shown here is derived from an EMBL/GenBank/DDBJ whole genome shotgun (WGS) entry which is preliminary data.</text>
</comment>
<feature type="region of interest" description="Disordered" evidence="1">
    <location>
        <begin position="1"/>
        <end position="27"/>
    </location>
</feature>
<sequence length="52" mass="5856">MSSGTSAERRDRGHAQRRCPGRQSRRVLTLDDQADGLTLEQVVAARFDKRSN</sequence>
<name>A0ABV9A0R4_9ACTN</name>
<dbReference type="RefSeq" id="WP_386442222.1">
    <property type="nucleotide sequence ID" value="NZ_JBHSFH010000003.1"/>
</dbReference>
<accession>A0ABV9A0R4</accession>
<dbReference type="Proteomes" id="UP001595997">
    <property type="component" value="Unassembled WGS sequence"/>
</dbReference>
<proteinExistence type="predicted"/>
<evidence type="ECO:0000313" key="2">
    <source>
        <dbReference type="EMBL" id="MFC4493270.1"/>
    </source>
</evidence>
<keyword evidence="3" id="KW-1185">Reference proteome</keyword>